<organism evidence="4 6">
    <name type="scientific">Bacillus toyonensis</name>
    <dbReference type="NCBI Taxonomy" id="155322"/>
    <lineage>
        <taxon>Bacteria</taxon>
        <taxon>Bacillati</taxon>
        <taxon>Bacillota</taxon>
        <taxon>Bacilli</taxon>
        <taxon>Bacillales</taxon>
        <taxon>Bacillaceae</taxon>
        <taxon>Bacillus</taxon>
        <taxon>Bacillus cereus group</taxon>
    </lineage>
</organism>
<dbReference type="Proteomes" id="UP000225320">
    <property type="component" value="Unassembled WGS sequence"/>
</dbReference>
<dbReference type="NCBIfam" id="TIGR01643">
    <property type="entry name" value="YD_repeat_2x"/>
    <property type="match status" value="2"/>
</dbReference>
<accession>A0A2B6R6K5</accession>
<evidence type="ECO:0000313" key="4">
    <source>
        <dbReference type="EMBL" id="PGG94066.1"/>
    </source>
</evidence>
<proteinExistence type="predicted"/>
<dbReference type="InterPro" id="IPR050708">
    <property type="entry name" value="T6SS_VgrG/RHS"/>
</dbReference>
<protein>
    <submittedName>
        <fullName evidence="4">Rhs family protein</fullName>
    </submittedName>
</protein>
<dbReference type="Pfam" id="PF25023">
    <property type="entry name" value="TEN_YD-shell"/>
    <property type="match status" value="1"/>
</dbReference>
<name>A0A2B6R6K5_9BACI</name>
<dbReference type="PANTHER" id="PTHR32305:SF17">
    <property type="entry name" value="TRNA NUCLEASE WAPA"/>
    <property type="match status" value="1"/>
</dbReference>
<evidence type="ECO:0000313" key="6">
    <source>
        <dbReference type="Proteomes" id="UP000225320"/>
    </source>
</evidence>
<dbReference type="PANTHER" id="PTHR32305">
    <property type="match status" value="1"/>
</dbReference>
<evidence type="ECO:0000313" key="5">
    <source>
        <dbReference type="Proteomes" id="UP000220934"/>
    </source>
</evidence>
<dbReference type="Proteomes" id="UP000220934">
    <property type="component" value="Unassembled WGS sequence"/>
</dbReference>
<evidence type="ECO:0000256" key="1">
    <source>
        <dbReference type="ARBA" id="ARBA00022737"/>
    </source>
</evidence>
<dbReference type="AlphaFoldDB" id="A0A2B6R6K5"/>
<evidence type="ECO:0000259" key="2">
    <source>
        <dbReference type="Pfam" id="PF25023"/>
    </source>
</evidence>
<evidence type="ECO:0000313" key="3">
    <source>
        <dbReference type="EMBL" id="PEN56243.1"/>
    </source>
</evidence>
<sequence>MKTDENGHVRTYIAPNDAGVTYNYDQTGKLSDLAIATPKQMLLLEKYEYDKTGNRTKIKHESSDGKITETNYVYDPINQLLKESTPNGTVRDYTYDGFGNRTSVKITENGKETKSVIATFNEGNQLLKFGNESLTYDANGNRTSDGKYTYTWNEADQLVAVTKKGEGKPFATYKYDNENRRIEKNVNGQVTRYFYDGDSINPLYETDGNGKVLRQYVYNKDGVRLAMKIQDQSVYYHYNPRGDVIAMTDKDGQIVASYEYDAWGNVLKSEAKGIAADNPFGYKEKIWINILKYTNLQQKITNIF</sequence>
<reference evidence="3 5" key="1">
    <citation type="submission" date="2017-09" db="EMBL/GenBank/DDBJ databases">
        <title>Large-scale bioinformatics analysis of Bacillus genomes uncovers conserved roles of natural products in bacterial physiology.</title>
        <authorList>
            <consortium name="Agbiome Team Llc"/>
            <person name="Bleich R.M."/>
            <person name="Kirk G.J."/>
            <person name="Santa Maria K.C."/>
            <person name="Allen S.E."/>
            <person name="Farag S."/>
            <person name="Shank E.A."/>
            <person name="Bowers A."/>
        </authorList>
    </citation>
    <scope>NUCLEOTIDE SEQUENCE [LARGE SCALE GENOMIC DNA]</scope>
    <source>
        <strain evidence="3 5">AFS027958</strain>
    </source>
</reference>
<feature type="domain" description="Teneurin-like YD-shell" evidence="2">
    <location>
        <begin position="20"/>
        <end position="283"/>
    </location>
</feature>
<gene>
    <name evidence="3" type="ORF">CN596_08935</name>
    <name evidence="4" type="ORF">CON73_05330</name>
</gene>
<reference evidence="4 6" key="2">
    <citation type="submission" date="2017-09" db="EMBL/GenBank/DDBJ databases">
        <title>Large-scale bioinformatics analysis of Bacillus genomes uncovers conserved roles of natural products in bacterial physiology.</title>
        <authorList>
            <consortium name="Agbiome Team Llc"/>
            <person name="Bleich R.M."/>
            <person name="Grubbs K.J."/>
            <person name="Santa Maria K.C."/>
            <person name="Allen S.E."/>
            <person name="Farag S."/>
            <person name="Shank E.A."/>
            <person name="Bowers A."/>
        </authorList>
    </citation>
    <scope>NUCLEOTIDE SEQUENCE [LARGE SCALE GENOMIC DNA]</scope>
    <source>
        <strain evidence="4 6">AFS094862</strain>
    </source>
</reference>
<dbReference type="InterPro" id="IPR056823">
    <property type="entry name" value="TEN-like_YD-shell"/>
</dbReference>
<comment type="caution">
    <text evidence="4">The sequence shown here is derived from an EMBL/GenBank/DDBJ whole genome shotgun (WGS) entry which is preliminary data.</text>
</comment>
<dbReference type="EMBL" id="NVOI01000023">
    <property type="protein sequence ID" value="PGG94066.1"/>
    <property type="molecule type" value="Genomic_DNA"/>
</dbReference>
<keyword evidence="1" id="KW-0677">Repeat</keyword>
<dbReference type="EMBL" id="NUAJ01000007">
    <property type="protein sequence ID" value="PEN56243.1"/>
    <property type="molecule type" value="Genomic_DNA"/>
</dbReference>
<dbReference type="Gene3D" id="2.180.10.10">
    <property type="entry name" value="RHS repeat-associated core"/>
    <property type="match status" value="1"/>
</dbReference>
<dbReference type="InterPro" id="IPR006530">
    <property type="entry name" value="YD"/>
</dbReference>